<dbReference type="AlphaFoldDB" id="A0A0A9F4X3"/>
<evidence type="ECO:0000313" key="1">
    <source>
        <dbReference type="EMBL" id="JAE05171.1"/>
    </source>
</evidence>
<reference evidence="1" key="1">
    <citation type="submission" date="2014-09" db="EMBL/GenBank/DDBJ databases">
        <authorList>
            <person name="Magalhaes I.L.F."/>
            <person name="Oliveira U."/>
            <person name="Santos F.R."/>
            <person name="Vidigal T.H.D.A."/>
            <person name="Brescovit A.D."/>
            <person name="Santos A.J."/>
        </authorList>
    </citation>
    <scope>NUCLEOTIDE SEQUENCE</scope>
    <source>
        <tissue evidence="1">Shoot tissue taken approximately 20 cm above the soil surface</tissue>
    </source>
</reference>
<protein>
    <submittedName>
        <fullName evidence="1">Uncharacterized protein</fullName>
    </submittedName>
</protein>
<dbReference type="EMBL" id="GBRH01192725">
    <property type="protein sequence ID" value="JAE05171.1"/>
    <property type="molecule type" value="Transcribed_RNA"/>
</dbReference>
<name>A0A0A9F4X3_ARUDO</name>
<organism evidence="1">
    <name type="scientific">Arundo donax</name>
    <name type="common">Giant reed</name>
    <name type="synonym">Donax arundinaceus</name>
    <dbReference type="NCBI Taxonomy" id="35708"/>
    <lineage>
        <taxon>Eukaryota</taxon>
        <taxon>Viridiplantae</taxon>
        <taxon>Streptophyta</taxon>
        <taxon>Embryophyta</taxon>
        <taxon>Tracheophyta</taxon>
        <taxon>Spermatophyta</taxon>
        <taxon>Magnoliopsida</taxon>
        <taxon>Liliopsida</taxon>
        <taxon>Poales</taxon>
        <taxon>Poaceae</taxon>
        <taxon>PACMAD clade</taxon>
        <taxon>Arundinoideae</taxon>
        <taxon>Arundineae</taxon>
        <taxon>Arundo</taxon>
    </lineage>
</organism>
<accession>A0A0A9F4X3</accession>
<proteinExistence type="predicted"/>
<sequence>MHNNIPMANMLISLYFVGHIHESMQKFQALAIYEDYSNLFPQKEQWHRTGSIKEADAVELHS</sequence>
<reference evidence="1" key="2">
    <citation type="journal article" date="2015" name="Data Brief">
        <title>Shoot transcriptome of the giant reed, Arundo donax.</title>
        <authorList>
            <person name="Barrero R.A."/>
            <person name="Guerrero F.D."/>
            <person name="Moolhuijzen P."/>
            <person name="Goolsby J.A."/>
            <person name="Tidwell J."/>
            <person name="Bellgard S.E."/>
            <person name="Bellgard M.I."/>
        </authorList>
    </citation>
    <scope>NUCLEOTIDE SEQUENCE</scope>
    <source>
        <tissue evidence="1">Shoot tissue taken approximately 20 cm above the soil surface</tissue>
    </source>
</reference>